<name>A0ACB6ZJ17_THEGA</name>
<organism evidence="1 2">
    <name type="scientific">Thelephora ganbajun</name>
    <name type="common">Ganba fungus</name>
    <dbReference type="NCBI Taxonomy" id="370292"/>
    <lineage>
        <taxon>Eukaryota</taxon>
        <taxon>Fungi</taxon>
        <taxon>Dikarya</taxon>
        <taxon>Basidiomycota</taxon>
        <taxon>Agaricomycotina</taxon>
        <taxon>Agaricomycetes</taxon>
        <taxon>Thelephorales</taxon>
        <taxon>Thelephoraceae</taxon>
        <taxon>Thelephora</taxon>
    </lineage>
</organism>
<sequence>MTSSVKSNKNNTKKVNTKTGNGNKNTKNVNTKTSSVLSSSTGLPITSLPPVSTTGRSLAVSSSSTAAPPANTGAGNPATSLTLDPSVIQNVNGKGKTPGETDSLVSPNNFINSCVGKTITNGKQVRTGSCNPTPMGDIPNVDSMPSAKFNSPKNFGTIPANTPFTISLQVRNLVTGLFTNAANTYYAAPQQLVNGVIQGHSHVTVQQMTSLSSPQPLNPRVFAFFKGLNAAANNGVLTADVTKGLPAGVYRISSINSAGNHQEALGPVAQRGSFNDVIYVTVTDGGNNTTAVSSSALPPASSGVSSSSDANPTSSVSSSTGKGGKGLKTSSTASLPVSTGTGGKNTIVSSSEPPVSTGRGGKKGGKGGNVVLTSASLPDTTPAAGNSKTDAKNLVASSSAVFPDSTSTQGATSQGGKGPEGGSGPNSQRMYRRSRRD</sequence>
<gene>
    <name evidence="1" type="ORF">BDM02DRAFT_1801027</name>
</gene>
<dbReference type="EMBL" id="MU117996">
    <property type="protein sequence ID" value="KAF9649529.1"/>
    <property type="molecule type" value="Genomic_DNA"/>
</dbReference>
<keyword evidence="2" id="KW-1185">Reference proteome</keyword>
<comment type="caution">
    <text evidence="1">The sequence shown here is derived from an EMBL/GenBank/DDBJ whole genome shotgun (WGS) entry which is preliminary data.</text>
</comment>
<protein>
    <submittedName>
        <fullName evidence="1">Uncharacterized protein</fullName>
    </submittedName>
</protein>
<evidence type="ECO:0000313" key="2">
    <source>
        <dbReference type="Proteomes" id="UP000886501"/>
    </source>
</evidence>
<proteinExistence type="predicted"/>
<reference evidence="1" key="2">
    <citation type="journal article" date="2020" name="Nat. Commun.">
        <title>Large-scale genome sequencing of mycorrhizal fungi provides insights into the early evolution of symbiotic traits.</title>
        <authorList>
            <person name="Miyauchi S."/>
            <person name="Kiss E."/>
            <person name="Kuo A."/>
            <person name="Drula E."/>
            <person name="Kohler A."/>
            <person name="Sanchez-Garcia M."/>
            <person name="Morin E."/>
            <person name="Andreopoulos B."/>
            <person name="Barry K.W."/>
            <person name="Bonito G."/>
            <person name="Buee M."/>
            <person name="Carver A."/>
            <person name="Chen C."/>
            <person name="Cichocki N."/>
            <person name="Clum A."/>
            <person name="Culley D."/>
            <person name="Crous P.W."/>
            <person name="Fauchery L."/>
            <person name="Girlanda M."/>
            <person name="Hayes R.D."/>
            <person name="Keri Z."/>
            <person name="LaButti K."/>
            <person name="Lipzen A."/>
            <person name="Lombard V."/>
            <person name="Magnuson J."/>
            <person name="Maillard F."/>
            <person name="Murat C."/>
            <person name="Nolan M."/>
            <person name="Ohm R.A."/>
            <person name="Pangilinan J."/>
            <person name="Pereira M.F."/>
            <person name="Perotto S."/>
            <person name="Peter M."/>
            <person name="Pfister S."/>
            <person name="Riley R."/>
            <person name="Sitrit Y."/>
            <person name="Stielow J.B."/>
            <person name="Szollosi G."/>
            <person name="Zifcakova L."/>
            <person name="Stursova M."/>
            <person name="Spatafora J.W."/>
            <person name="Tedersoo L."/>
            <person name="Vaario L.M."/>
            <person name="Yamada A."/>
            <person name="Yan M."/>
            <person name="Wang P."/>
            <person name="Xu J."/>
            <person name="Bruns T."/>
            <person name="Baldrian P."/>
            <person name="Vilgalys R."/>
            <person name="Dunand C."/>
            <person name="Henrissat B."/>
            <person name="Grigoriev I.V."/>
            <person name="Hibbett D."/>
            <person name="Nagy L.G."/>
            <person name="Martin F.M."/>
        </authorList>
    </citation>
    <scope>NUCLEOTIDE SEQUENCE</scope>
    <source>
        <strain evidence="1">P2</strain>
    </source>
</reference>
<reference evidence="1" key="1">
    <citation type="submission" date="2019-10" db="EMBL/GenBank/DDBJ databases">
        <authorList>
            <consortium name="DOE Joint Genome Institute"/>
            <person name="Kuo A."/>
            <person name="Miyauchi S."/>
            <person name="Kiss E."/>
            <person name="Drula E."/>
            <person name="Kohler A."/>
            <person name="Sanchez-Garcia M."/>
            <person name="Andreopoulos B."/>
            <person name="Barry K.W."/>
            <person name="Bonito G."/>
            <person name="Buee M."/>
            <person name="Carver A."/>
            <person name="Chen C."/>
            <person name="Cichocki N."/>
            <person name="Clum A."/>
            <person name="Culley D."/>
            <person name="Crous P.W."/>
            <person name="Fauchery L."/>
            <person name="Girlanda M."/>
            <person name="Hayes R."/>
            <person name="Keri Z."/>
            <person name="Labutti K."/>
            <person name="Lipzen A."/>
            <person name="Lombard V."/>
            <person name="Magnuson J."/>
            <person name="Maillard F."/>
            <person name="Morin E."/>
            <person name="Murat C."/>
            <person name="Nolan M."/>
            <person name="Ohm R."/>
            <person name="Pangilinan J."/>
            <person name="Pereira M."/>
            <person name="Perotto S."/>
            <person name="Peter M."/>
            <person name="Riley R."/>
            <person name="Sitrit Y."/>
            <person name="Stielow B."/>
            <person name="Szollosi G."/>
            <person name="Zifcakova L."/>
            <person name="Stursova M."/>
            <person name="Spatafora J.W."/>
            <person name="Tedersoo L."/>
            <person name="Vaario L.-M."/>
            <person name="Yamada A."/>
            <person name="Yan M."/>
            <person name="Wang P."/>
            <person name="Xu J."/>
            <person name="Bruns T."/>
            <person name="Baldrian P."/>
            <person name="Vilgalys R."/>
            <person name="Henrissat B."/>
            <person name="Grigoriev I.V."/>
            <person name="Hibbett D."/>
            <person name="Nagy L.G."/>
            <person name="Martin F.M."/>
        </authorList>
    </citation>
    <scope>NUCLEOTIDE SEQUENCE</scope>
    <source>
        <strain evidence="1">P2</strain>
    </source>
</reference>
<accession>A0ACB6ZJ17</accession>
<evidence type="ECO:0000313" key="1">
    <source>
        <dbReference type="EMBL" id="KAF9649529.1"/>
    </source>
</evidence>
<dbReference type="Proteomes" id="UP000886501">
    <property type="component" value="Unassembled WGS sequence"/>
</dbReference>